<reference evidence="2 3" key="2">
    <citation type="submission" date="2018-11" db="EMBL/GenBank/DDBJ databases">
        <authorList>
            <consortium name="Pathogen Informatics"/>
        </authorList>
    </citation>
    <scope>NUCLEOTIDE SEQUENCE [LARGE SCALE GENOMIC DNA]</scope>
</reference>
<dbReference type="OrthoDB" id="6241969at2759"/>
<evidence type="ECO:0000313" key="2">
    <source>
        <dbReference type="EMBL" id="VDM21175.1"/>
    </source>
</evidence>
<keyword evidence="3" id="KW-1185">Reference proteome</keyword>
<feature type="region of interest" description="Disordered" evidence="1">
    <location>
        <begin position="159"/>
        <end position="184"/>
    </location>
</feature>
<reference evidence="4" key="1">
    <citation type="submission" date="2017-02" db="UniProtKB">
        <authorList>
            <consortium name="WormBaseParasite"/>
        </authorList>
    </citation>
    <scope>IDENTIFICATION</scope>
</reference>
<name>A0A0R3WPW7_HYDTA</name>
<evidence type="ECO:0000256" key="1">
    <source>
        <dbReference type="SAM" id="MobiDB-lite"/>
    </source>
</evidence>
<organism evidence="4">
    <name type="scientific">Hydatigena taeniaeformis</name>
    <name type="common">Feline tapeworm</name>
    <name type="synonym">Taenia taeniaeformis</name>
    <dbReference type="NCBI Taxonomy" id="6205"/>
    <lineage>
        <taxon>Eukaryota</taxon>
        <taxon>Metazoa</taxon>
        <taxon>Spiralia</taxon>
        <taxon>Lophotrochozoa</taxon>
        <taxon>Platyhelminthes</taxon>
        <taxon>Cestoda</taxon>
        <taxon>Eucestoda</taxon>
        <taxon>Cyclophyllidea</taxon>
        <taxon>Taeniidae</taxon>
        <taxon>Hydatigera</taxon>
    </lineage>
</organism>
<dbReference type="Proteomes" id="UP000274429">
    <property type="component" value="Unassembled WGS sequence"/>
</dbReference>
<evidence type="ECO:0000313" key="3">
    <source>
        <dbReference type="Proteomes" id="UP000274429"/>
    </source>
</evidence>
<dbReference type="WBParaSite" id="TTAC_0000280701-mRNA-1">
    <property type="protein sequence ID" value="TTAC_0000280701-mRNA-1"/>
    <property type="gene ID" value="TTAC_0000280701"/>
</dbReference>
<dbReference type="EMBL" id="UYWX01001513">
    <property type="protein sequence ID" value="VDM21175.1"/>
    <property type="molecule type" value="Genomic_DNA"/>
</dbReference>
<evidence type="ECO:0000313" key="4">
    <source>
        <dbReference type="WBParaSite" id="TTAC_0000280701-mRNA-1"/>
    </source>
</evidence>
<sequence>MRLKRSAPCFPTISTESDIRERISTRRKMRDVESRLDKILDYELPYASGFKEMRNTLREINDKMAKHRLLVDRYSGLQMNEDNEPVADRVAAKVDELIPRVPALSGVQNPFKPRSDEITSSFDPRLIPGYSTGLCVTPSEGTAELRGRIRNLLCRTRETSRQDAANPHLKPFSTTHRKAEVVAE</sequence>
<protein>
    <submittedName>
        <fullName evidence="2 4">Uncharacterized protein</fullName>
    </submittedName>
</protein>
<gene>
    <name evidence="2" type="ORF">TTAC_LOCUS2792</name>
</gene>
<dbReference type="AlphaFoldDB" id="A0A0R3WPW7"/>
<proteinExistence type="predicted"/>
<accession>A0A0R3WPW7</accession>